<keyword evidence="2" id="KW-1185">Reference proteome</keyword>
<sequence>MSPFQINPPVITRSELYSILKSHNFFCCRINEQVAACLIWLKPMRMMRKMQPQGIKARPFKLLGGDFPEMAKLTKAAQSKPMTTISHDIVPRILPQFRPWRESHGAMYLFWQGTAATLNVVDPEMIKEIMSTKSSCFHRGAFERNILEEFVGRGVFTVEDDEWAHHRRIINSAFHIEKLKVMVGAMVASTDQLIKGWEKLHEENSSFEVEVSKEFFKLAMDIFSRAAFGNNYEQAKRVGQLQVELKKLVMDPIQILWTALIPGCSILPTPNNRQIHRIKRSLNRILDEMIQARLKRAESKKLQDYGNDLLGCLLYESEGGNHETKSRKKLSIKDVIIECQTLYFAGHDTTANLITWTVMLLSLHPQWQERARKEALEICNGNPIDDEKLRSFKTLTMILQEALRLYPAVAELTRVAHKNTSIQGYSIPEGLQVWIPILAIHRDPEQWGEDALEFRPDRFAGGSARACKNPQSYIPFSFGQRICAGQVFAMMEAKVVLAMILQRFSFQLSSKYKHGPTTGGAVSPQYGMPIIFNKLTSFQQQD</sequence>
<name>A0ACC2BSG4_DIPCM</name>
<organism evidence="1 2">
    <name type="scientific">Diphasiastrum complanatum</name>
    <name type="common">Issler's clubmoss</name>
    <name type="synonym">Lycopodium complanatum</name>
    <dbReference type="NCBI Taxonomy" id="34168"/>
    <lineage>
        <taxon>Eukaryota</taxon>
        <taxon>Viridiplantae</taxon>
        <taxon>Streptophyta</taxon>
        <taxon>Embryophyta</taxon>
        <taxon>Tracheophyta</taxon>
        <taxon>Lycopodiopsida</taxon>
        <taxon>Lycopodiales</taxon>
        <taxon>Lycopodiaceae</taxon>
        <taxon>Lycopodioideae</taxon>
        <taxon>Diphasiastrum</taxon>
    </lineage>
</organism>
<evidence type="ECO:0000313" key="2">
    <source>
        <dbReference type="Proteomes" id="UP001162992"/>
    </source>
</evidence>
<dbReference type="Proteomes" id="UP001162992">
    <property type="component" value="Chromosome 13"/>
</dbReference>
<comment type="caution">
    <text evidence="1">The sequence shown here is derived from an EMBL/GenBank/DDBJ whole genome shotgun (WGS) entry which is preliminary data.</text>
</comment>
<dbReference type="EMBL" id="CM055104">
    <property type="protein sequence ID" value="KAJ7532625.1"/>
    <property type="molecule type" value="Genomic_DNA"/>
</dbReference>
<reference evidence="2" key="1">
    <citation type="journal article" date="2024" name="Proc. Natl. Acad. Sci. U.S.A.">
        <title>Extraordinary preservation of gene collinearity over three hundred million years revealed in homosporous lycophytes.</title>
        <authorList>
            <person name="Li C."/>
            <person name="Wickell D."/>
            <person name="Kuo L.Y."/>
            <person name="Chen X."/>
            <person name="Nie B."/>
            <person name="Liao X."/>
            <person name="Peng D."/>
            <person name="Ji J."/>
            <person name="Jenkins J."/>
            <person name="Williams M."/>
            <person name="Shu S."/>
            <person name="Plott C."/>
            <person name="Barry K."/>
            <person name="Rajasekar S."/>
            <person name="Grimwood J."/>
            <person name="Han X."/>
            <person name="Sun S."/>
            <person name="Hou Z."/>
            <person name="He W."/>
            <person name="Dai G."/>
            <person name="Sun C."/>
            <person name="Schmutz J."/>
            <person name="Leebens-Mack J.H."/>
            <person name="Li F.W."/>
            <person name="Wang L."/>
        </authorList>
    </citation>
    <scope>NUCLEOTIDE SEQUENCE [LARGE SCALE GENOMIC DNA]</scope>
    <source>
        <strain evidence="2">cv. PW_Plant_1</strain>
    </source>
</reference>
<protein>
    <submittedName>
        <fullName evidence="1">Uncharacterized protein</fullName>
    </submittedName>
</protein>
<gene>
    <name evidence="1" type="ORF">O6H91_13G012200</name>
</gene>
<evidence type="ECO:0000313" key="1">
    <source>
        <dbReference type="EMBL" id="KAJ7532625.1"/>
    </source>
</evidence>
<proteinExistence type="predicted"/>
<accession>A0ACC2BSG4</accession>